<dbReference type="PIRSF" id="PIRSF001093">
    <property type="entry name" value="B-hxosamndse_ab_euk"/>
    <property type="match status" value="1"/>
</dbReference>
<dbReference type="InterPro" id="IPR029019">
    <property type="entry name" value="HEX_eukaryotic_N"/>
</dbReference>
<dbReference type="SUPFAM" id="SSF51445">
    <property type="entry name" value="(Trans)glycosidases"/>
    <property type="match status" value="1"/>
</dbReference>
<dbReference type="InterPro" id="IPR015883">
    <property type="entry name" value="Glyco_hydro_20_cat"/>
</dbReference>
<dbReference type="Pfam" id="PF14845">
    <property type="entry name" value="Glycohydro_20b2"/>
    <property type="match status" value="1"/>
</dbReference>
<dbReference type="PRINTS" id="PR00738">
    <property type="entry name" value="GLHYDRLASE20"/>
</dbReference>
<accession>A0A0D7BFN5</accession>
<gene>
    <name evidence="12" type="ORF">CYLTODRAFT_488998</name>
</gene>
<dbReference type="Gene3D" id="3.20.20.80">
    <property type="entry name" value="Glycosidases"/>
    <property type="match status" value="1"/>
</dbReference>
<dbReference type="Gene3D" id="3.30.379.10">
    <property type="entry name" value="Chitobiase/beta-hexosaminidase domain 2-like"/>
    <property type="match status" value="1"/>
</dbReference>
<evidence type="ECO:0000256" key="8">
    <source>
        <dbReference type="PIRSR" id="PIRSR001093-1"/>
    </source>
</evidence>
<name>A0A0D7BFN5_9AGAR</name>
<feature type="signal peptide" evidence="9">
    <location>
        <begin position="1"/>
        <end position="20"/>
    </location>
</feature>
<dbReference type="OrthoDB" id="428480at2759"/>
<reference evidence="12 13" key="1">
    <citation type="journal article" date="2015" name="Fungal Genet. Biol.">
        <title>Evolution of novel wood decay mechanisms in Agaricales revealed by the genome sequences of Fistulina hepatica and Cylindrobasidium torrendii.</title>
        <authorList>
            <person name="Floudas D."/>
            <person name="Held B.W."/>
            <person name="Riley R."/>
            <person name="Nagy L.G."/>
            <person name="Koehler G."/>
            <person name="Ransdell A.S."/>
            <person name="Younus H."/>
            <person name="Chow J."/>
            <person name="Chiniquy J."/>
            <person name="Lipzen A."/>
            <person name="Tritt A."/>
            <person name="Sun H."/>
            <person name="Haridas S."/>
            <person name="LaButti K."/>
            <person name="Ohm R.A."/>
            <person name="Kues U."/>
            <person name="Blanchette R.A."/>
            <person name="Grigoriev I.V."/>
            <person name="Minto R.E."/>
            <person name="Hibbett D.S."/>
        </authorList>
    </citation>
    <scope>NUCLEOTIDE SEQUENCE [LARGE SCALE GENOMIC DNA]</scope>
    <source>
        <strain evidence="12 13">FP15055 ss-10</strain>
    </source>
</reference>
<dbReference type="GO" id="GO:0005975">
    <property type="term" value="P:carbohydrate metabolic process"/>
    <property type="evidence" value="ECO:0007669"/>
    <property type="project" value="InterPro"/>
</dbReference>
<dbReference type="AlphaFoldDB" id="A0A0D7BFN5"/>
<dbReference type="STRING" id="1314674.A0A0D7BFN5"/>
<keyword evidence="5" id="KW-0325">Glycoprotein</keyword>
<evidence type="ECO:0000256" key="1">
    <source>
        <dbReference type="ARBA" id="ARBA00001231"/>
    </source>
</evidence>
<evidence type="ECO:0000256" key="9">
    <source>
        <dbReference type="SAM" id="SignalP"/>
    </source>
</evidence>
<evidence type="ECO:0000259" key="11">
    <source>
        <dbReference type="Pfam" id="PF14845"/>
    </source>
</evidence>
<evidence type="ECO:0000256" key="6">
    <source>
        <dbReference type="ARBA" id="ARBA00023295"/>
    </source>
</evidence>
<dbReference type="EMBL" id="KN880486">
    <property type="protein sequence ID" value="KIY69292.1"/>
    <property type="molecule type" value="Genomic_DNA"/>
</dbReference>
<dbReference type="PANTHER" id="PTHR22600">
    <property type="entry name" value="BETA-HEXOSAMINIDASE"/>
    <property type="match status" value="1"/>
</dbReference>
<keyword evidence="13" id="KW-1185">Reference proteome</keyword>
<keyword evidence="6 7" id="KW-0326">Glycosidase</keyword>
<evidence type="ECO:0000256" key="4">
    <source>
        <dbReference type="ARBA" id="ARBA00022801"/>
    </source>
</evidence>
<feature type="domain" description="Beta-hexosaminidase eukaryotic type N-terminal" evidence="11">
    <location>
        <begin position="21"/>
        <end position="150"/>
    </location>
</feature>
<dbReference type="InterPro" id="IPR017853">
    <property type="entry name" value="GH"/>
</dbReference>
<evidence type="ECO:0000259" key="10">
    <source>
        <dbReference type="Pfam" id="PF00728"/>
    </source>
</evidence>
<protein>
    <recommendedName>
        <fullName evidence="7">Beta-hexosaminidase</fullName>
        <ecNumber evidence="7">3.2.1.52</ecNumber>
    </recommendedName>
</protein>
<dbReference type="CDD" id="cd06562">
    <property type="entry name" value="GH20_HexA_HexB-like"/>
    <property type="match status" value="1"/>
</dbReference>
<feature type="domain" description="Glycoside hydrolase family 20 catalytic" evidence="10">
    <location>
        <begin position="173"/>
        <end position="506"/>
    </location>
</feature>
<organism evidence="12 13">
    <name type="scientific">Cylindrobasidium torrendii FP15055 ss-10</name>
    <dbReference type="NCBI Taxonomy" id="1314674"/>
    <lineage>
        <taxon>Eukaryota</taxon>
        <taxon>Fungi</taxon>
        <taxon>Dikarya</taxon>
        <taxon>Basidiomycota</taxon>
        <taxon>Agaricomycotina</taxon>
        <taxon>Agaricomycetes</taxon>
        <taxon>Agaricomycetidae</taxon>
        <taxon>Agaricales</taxon>
        <taxon>Marasmiineae</taxon>
        <taxon>Physalacriaceae</taxon>
        <taxon>Cylindrobasidium</taxon>
    </lineage>
</organism>
<dbReference type="GO" id="GO:0016020">
    <property type="term" value="C:membrane"/>
    <property type="evidence" value="ECO:0007669"/>
    <property type="project" value="TreeGrafter"/>
</dbReference>
<dbReference type="GO" id="GO:0004563">
    <property type="term" value="F:beta-N-acetylhexosaminidase activity"/>
    <property type="evidence" value="ECO:0007669"/>
    <property type="project" value="UniProtKB-EC"/>
</dbReference>
<dbReference type="PANTHER" id="PTHR22600:SF26">
    <property type="entry name" value="BETA-N-ACETYLHEXOSAMINIDASE"/>
    <property type="match status" value="1"/>
</dbReference>
<proteinExistence type="inferred from homology"/>
<feature type="active site" description="Proton donor" evidence="8">
    <location>
        <position position="332"/>
    </location>
</feature>
<dbReference type="Proteomes" id="UP000054007">
    <property type="component" value="Unassembled WGS sequence"/>
</dbReference>
<evidence type="ECO:0000313" key="12">
    <source>
        <dbReference type="EMBL" id="KIY69292.1"/>
    </source>
</evidence>
<comment type="catalytic activity">
    <reaction evidence="1 7">
        <text>Hydrolysis of terminal non-reducing N-acetyl-D-hexosamine residues in N-acetyl-beta-D-hexosaminides.</text>
        <dbReference type="EC" id="3.2.1.52"/>
    </reaction>
</comment>
<dbReference type="FunFam" id="3.20.20.80:FF:000063">
    <property type="entry name" value="Beta-hexosaminidase"/>
    <property type="match status" value="1"/>
</dbReference>
<comment type="similarity">
    <text evidence="2 7">Belongs to the glycosyl hydrolase 20 family.</text>
</comment>
<keyword evidence="3 9" id="KW-0732">Signal</keyword>
<evidence type="ECO:0000256" key="2">
    <source>
        <dbReference type="ARBA" id="ARBA00006285"/>
    </source>
</evidence>
<dbReference type="InterPro" id="IPR029018">
    <property type="entry name" value="Hex-like_dom2"/>
</dbReference>
<feature type="chain" id="PRO_5002317358" description="Beta-hexosaminidase" evidence="9">
    <location>
        <begin position="21"/>
        <end position="551"/>
    </location>
</feature>
<sequence length="551" mass="59516">MTATLQRLSFILFSASYVAAIWPLPASLSSGSSALILSTDFDVILPDNAPRDLADAVGRTKQFLSSDALGRLVPDRGASDKDAIGSAPALGSLVLTVTGDLKSIAEVATAELGSRDEAYTLTVPDDGSDATLSANSSLGLLRGLSTFEQLWYTNEAGIYTVEAPFDIEDGPVYPYRGFMLDTARNYFPVDDIKRTLDAMSWVKMTTFHWHVVDSQSFPLQIPGFLELSEAGAYTAEMVYTPENVADIVAYANARGIDVMVEWDTPGHTSVISKSHPEHVACPEASPWASYAAEPPSGQLRIASAETTNFTTSVVTALSGMFNSKYLSLGGDEINAKCYTDDAETQASLNGTGKDFATALSEFTNATHNTLRASGKTPVVWQEMVLDYNVTTVEKDALILVWISSEDAISVVEQGYKIIHAASDYFYLDCGLGGWVGDNVEGNSWCDPFKTWQKSYSFDPVANMTSEQAELVLGGQHLIWTEQTSPANLDSSVWPRAASSAEVFWSGPGGNVTSALPRLHDLAYRFNQRGVAAIALQPIWCALRPYACDLTA</sequence>
<evidence type="ECO:0000256" key="3">
    <source>
        <dbReference type="ARBA" id="ARBA00022729"/>
    </source>
</evidence>
<evidence type="ECO:0000313" key="13">
    <source>
        <dbReference type="Proteomes" id="UP000054007"/>
    </source>
</evidence>
<keyword evidence="4 7" id="KW-0378">Hydrolase</keyword>
<dbReference type="Pfam" id="PF00728">
    <property type="entry name" value="Glyco_hydro_20"/>
    <property type="match status" value="1"/>
</dbReference>
<dbReference type="EC" id="3.2.1.52" evidence="7"/>
<dbReference type="SUPFAM" id="SSF55545">
    <property type="entry name" value="beta-N-acetylhexosaminidase-like domain"/>
    <property type="match status" value="1"/>
</dbReference>
<evidence type="ECO:0000256" key="5">
    <source>
        <dbReference type="ARBA" id="ARBA00023180"/>
    </source>
</evidence>
<dbReference type="InterPro" id="IPR025705">
    <property type="entry name" value="Beta_hexosaminidase_sua/sub"/>
</dbReference>
<evidence type="ECO:0000256" key="7">
    <source>
        <dbReference type="PIRNR" id="PIRNR001093"/>
    </source>
</evidence>
<dbReference type="GO" id="GO:0030203">
    <property type="term" value="P:glycosaminoglycan metabolic process"/>
    <property type="evidence" value="ECO:0007669"/>
    <property type="project" value="TreeGrafter"/>
</dbReference>